<dbReference type="SUPFAM" id="SSF103657">
    <property type="entry name" value="BAR/IMD domain-like"/>
    <property type="match status" value="1"/>
</dbReference>
<protein>
    <submittedName>
        <fullName evidence="3">Islet cell autoantigen 1-like protein</fullName>
    </submittedName>
</protein>
<dbReference type="EMBL" id="JWIN03000005">
    <property type="protein sequence ID" value="KAB1278876.1"/>
    <property type="molecule type" value="Genomic_DNA"/>
</dbReference>
<dbReference type="Proteomes" id="UP000299084">
    <property type="component" value="Unassembled WGS sequence"/>
</dbReference>
<dbReference type="InterPro" id="IPR010504">
    <property type="entry name" value="AH_dom"/>
</dbReference>
<dbReference type="InterPro" id="IPR024114">
    <property type="entry name" value="Islet_autoAg_Ica1/Ica1-like"/>
</dbReference>
<proteinExistence type="predicted"/>
<evidence type="ECO:0000259" key="2">
    <source>
        <dbReference type="PROSITE" id="PS50870"/>
    </source>
</evidence>
<feature type="region of interest" description="Disordered" evidence="1">
    <location>
        <begin position="368"/>
        <end position="393"/>
    </location>
</feature>
<feature type="compositionally biased region" description="Polar residues" evidence="1">
    <location>
        <begin position="319"/>
        <end position="329"/>
    </location>
</feature>
<sequence>MDSFGQPRPEDNQSVVSRMQKKYWKTKQVFIKATGKKEDEHVVASDAELDAKLEVFHSIQETCTELLKIVEKYQLRLNGPPLQGLLPSRLALYTPLARLKQEVATFSQRAVSDTLMTINRMEQARTEYRGALLWMKDVSQELDPDTLKQMEKFRKVQIQVRNSKASFDKLKMDVCQKVDLLGASRCNMLSHSLTTYQRTLLRFWEKAAQMMSQIHGAYAGFHPFDFVALKQLQDSPSKLTEHHKEEQIENDCLTENLNKLVLSDEEMSLGSEPVAEDLPVDSLEDDFEKEFSFLNSLLSPGSSRAMEFSQECQAAFGSPQASLTSQEPSVGSEPPAHSSQFLPSQLLDLGLRAAGAFNSWASQGGLELPLSHTDNQPVPSESPKKLTKSPNSGNQDMSAWFSLFADLDPLSNPDAIGHSDDELLNA</sequence>
<dbReference type="InterPro" id="IPR006723">
    <property type="entry name" value="Islet_autoAg_Ica1_C"/>
</dbReference>
<feature type="region of interest" description="Disordered" evidence="1">
    <location>
        <begin position="316"/>
        <end position="339"/>
    </location>
</feature>
<feature type="domain" description="AH" evidence="2">
    <location>
        <begin position="89"/>
        <end position="216"/>
    </location>
</feature>
<dbReference type="GO" id="GO:0051049">
    <property type="term" value="P:regulation of transport"/>
    <property type="evidence" value="ECO:0007669"/>
    <property type="project" value="TreeGrafter"/>
</dbReference>
<dbReference type="AlphaFoldDB" id="A0A5N4E767"/>
<dbReference type="Pfam" id="PF04629">
    <property type="entry name" value="ICA69"/>
    <property type="match status" value="1"/>
</dbReference>
<dbReference type="Pfam" id="PF06456">
    <property type="entry name" value="Arfaptin"/>
    <property type="match status" value="2"/>
</dbReference>
<dbReference type="SMART" id="SM01237">
    <property type="entry name" value="ICA69"/>
    <property type="match status" value="1"/>
</dbReference>
<dbReference type="GO" id="GO:0005794">
    <property type="term" value="C:Golgi apparatus"/>
    <property type="evidence" value="ECO:0007669"/>
    <property type="project" value="TreeGrafter"/>
</dbReference>
<dbReference type="PANTHER" id="PTHR10164:SF5">
    <property type="entry name" value="ISLET CELL AUTOANTIGEN 1-LIKE PROTEIN"/>
    <property type="match status" value="1"/>
</dbReference>
<organism evidence="3 4">
    <name type="scientific">Camelus dromedarius</name>
    <name type="common">Dromedary</name>
    <name type="synonym">Arabian camel</name>
    <dbReference type="NCBI Taxonomy" id="9838"/>
    <lineage>
        <taxon>Eukaryota</taxon>
        <taxon>Metazoa</taxon>
        <taxon>Chordata</taxon>
        <taxon>Craniata</taxon>
        <taxon>Vertebrata</taxon>
        <taxon>Euteleostomi</taxon>
        <taxon>Mammalia</taxon>
        <taxon>Eutheria</taxon>
        <taxon>Laurasiatheria</taxon>
        <taxon>Artiodactyla</taxon>
        <taxon>Tylopoda</taxon>
        <taxon>Camelidae</taxon>
        <taxon>Camelus</taxon>
    </lineage>
</organism>
<name>A0A5N4E767_CAMDR</name>
<dbReference type="SMART" id="SM01015">
    <property type="entry name" value="Arfaptin"/>
    <property type="match status" value="1"/>
</dbReference>
<evidence type="ECO:0000313" key="3">
    <source>
        <dbReference type="EMBL" id="KAB1278876.1"/>
    </source>
</evidence>
<dbReference type="PROSITE" id="PS50870">
    <property type="entry name" value="AH"/>
    <property type="match status" value="2"/>
</dbReference>
<gene>
    <name evidence="3" type="ORF">Cadr_000007205</name>
</gene>
<dbReference type="GO" id="GO:0019904">
    <property type="term" value="F:protein domain specific binding"/>
    <property type="evidence" value="ECO:0007669"/>
    <property type="project" value="InterPro"/>
</dbReference>
<dbReference type="Gene3D" id="1.20.1270.60">
    <property type="entry name" value="Arfaptin homology (AH) domain/BAR domain"/>
    <property type="match status" value="1"/>
</dbReference>
<keyword evidence="4" id="KW-1185">Reference proteome</keyword>
<dbReference type="InterPro" id="IPR027267">
    <property type="entry name" value="AH/BAR_dom_sf"/>
</dbReference>
<feature type="domain" description="AH" evidence="2">
    <location>
        <begin position="44"/>
        <end position="77"/>
    </location>
</feature>
<dbReference type="PANTHER" id="PTHR10164">
    <property type="entry name" value="ISLET CELL AUTOANTIGEN 1"/>
    <property type="match status" value="1"/>
</dbReference>
<accession>A0A5N4E767</accession>
<evidence type="ECO:0000313" key="4">
    <source>
        <dbReference type="Proteomes" id="UP000299084"/>
    </source>
</evidence>
<reference evidence="3 4" key="1">
    <citation type="journal article" date="2019" name="Mol. Ecol. Resour.">
        <title>Improving Illumina assemblies with Hi-C and long reads: an example with the North African dromedary.</title>
        <authorList>
            <person name="Elbers J.P."/>
            <person name="Rogers M.F."/>
            <person name="Perelman P.L."/>
            <person name="Proskuryakova A.A."/>
            <person name="Serdyukova N.A."/>
            <person name="Johnson W.E."/>
            <person name="Horin P."/>
            <person name="Corander J."/>
            <person name="Murphy D."/>
            <person name="Burger P.A."/>
        </authorList>
    </citation>
    <scope>NUCLEOTIDE SEQUENCE [LARGE SCALE GENOMIC DNA]</scope>
    <source>
        <strain evidence="3">Drom800</strain>
        <tissue evidence="3">Blood</tissue>
    </source>
</reference>
<comment type="caution">
    <text evidence="3">The sequence shown here is derived from an EMBL/GenBank/DDBJ whole genome shotgun (WGS) entry which is preliminary data.</text>
</comment>
<evidence type="ECO:0000256" key="1">
    <source>
        <dbReference type="SAM" id="MobiDB-lite"/>
    </source>
</evidence>